<sequence length="200" mass="21950">MASFPRLSLTGFQATAYGRGGTCGGDHSQSISILCLLVLCWVFLQPDCLVTMAEEDANGLTMKDRMEIRNCDEICMWLDNVLSAMYEADRELAAGFKADNIMAMRQAIRSVHETLQSGRSCLWTGMAGIDQALSPGVKSLVPSWKKRFEKVEKAAQMAATALGNHVMPTFTEFTPDFALCMINGEGCSCGLHIELDSEDY</sequence>
<dbReference type="EMBL" id="JBJQOH010000001">
    <property type="protein sequence ID" value="KAL3699547.1"/>
    <property type="molecule type" value="Genomic_DNA"/>
</dbReference>
<gene>
    <name evidence="1" type="ORF">R1sor_017569</name>
</gene>
<evidence type="ECO:0000313" key="1">
    <source>
        <dbReference type="EMBL" id="KAL3699547.1"/>
    </source>
</evidence>
<proteinExistence type="predicted"/>
<organism evidence="1 2">
    <name type="scientific">Riccia sorocarpa</name>
    <dbReference type="NCBI Taxonomy" id="122646"/>
    <lineage>
        <taxon>Eukaryota</taxon>
        <taxon>Viridiplantae</taxon>
        <taxon>Streptophyta</taxon>
        <taxon>Embryophyta</taxon>
        <taxon>Marchantiophyta</taxon>
        <taxon>Marchantiopsida</taxon>
        <taxon>Marchantiidae</taxon>
        <taxon>Marchantiales</taxon>
        <taxon>Ricciaceae</taxon>
        <taxon>Riccia</taxon>
    </lineage>
</organism>
<keyword evidence="2" id="KW-1185">Reference proteome</keyword>
<dbReference type="AlphaFoldDB" id="A0ABD3IA17"/>
<accession>A0ABD3IA17</accession>
<comment type="caution">
    <text evidence="1">The sequence shown here is derived from an EMBL/GenBank/DDBJ whole genome shotgun (WGS) entry which is preliminary data.</text>
</comment>
<dbReference type="Proteomes" id="UP001633002">
    <property type="component" value="Unassembled WGS sequence"/>
</dbReference>
<evidence type="ECO:0000313" key="2">
    <source>
        <dbReference type="Proteomes" id="UP001633002"/>
    </source>
</evidence>
<reference evidence="1 2" key="1">
    <citation type="submission" date="2024-09" db="EMBL/GenBank/DDBJ databases">
        <title>Chromosome-scale assembly of Riccia sorocarpa.</title>
        <authorList>
            <person name="Paukszto L."/>
        </authorList>
    </citation>
    <scope>NUCLEOTIDE SEQUENCE [LARGE SCALE GENOMIC DNA]</scope>
    <source>
        <strain evidence="1">LP-2024</strain>
        <tissue evidence="1">Aerial parts of the thallus</tissue>
    </source>
</reference>
<name>A0ABD3IA17_9MARC</name>
<protein>
    <submittedName>
        <fullName evidence="1">Uncharacterized protein</fullName>
    </submittedName>
</protein>